<dbReference type="Proteomes" id="UP000055024">
    <property type="component" value="Unassembled WGS sequence"/>
</dbReference>
<evidence type="ECO:0000313" key="1">
    <source>
        <dbReference type="EMBL" id="KRY95685.1"/>
    </source>
</evidence>
<dbReference type="AlphaFoldDB" id="A0A0V1GC49"/>
<sequence>MATTVTQYYYDSELLMAYWKTYLLKLKFFYFNGHLTSPCLTKRDQMITDILRIQPDGPKSVRDYNLKNRCKVLKIGKENKYNLIGQV</sequence>
<protein>
    <submittedName>
        <fullName evidence="1">Uncharacterized protein</fullName>
    </submittedName>
</protein>
<dbReference type="EMBL" id="JYDP01003532">
    <property type="protein sequence ID" value="KRY95685.1"/>
    <property type="molecule type" value="Genomic_DNA"/>
</dbReference>
<reference evidence="1 2" key="1">
    <citation type="submission" date="2015-01" db="EMBL/GenBank/DDBJ databases">
        <title>Evolution of Trichinella species and genotypes.</title>
        <authorList>
            <person name="Korhonen P.K."/>
            <person name="Edoardo P."/>
            <person name="Giuseppe L.R."/>
            <person name="Gasser R.B."/>
        </authorList>
    </citation>
    <scope>NUCLEOTIDE SEQUENCE [LARGE SCALE GENOMIC DNA]</scope>
    <source>
        <strain evidence="1">ISS1029</strain>
    </source>
</reference>
<evidence type="ECO:0000313" key="2">
    <source>
        <dbReference type="Proteomes" id="UP000055024"/>
    </source>
</evidence>
<comment type="caution">
    <text evidence="1">The sequence shown here is derived from an EMBL/GenBank/DDBJ whole genome shotgun (WGS) entry which is preliminary data.</text>
</comment>
<keyword evidence="2" id="KW-1185">Reference proteome</keyword>
<accession>A0A0V1GC49</accession>
<gene>
    <name evidence="1" type="ORF">T11_15024</name>
</gene>
<name>A0A0V1GC49_9BILA</name>
<proteinExistence type="predicted"/>
<organism evidence="1 2">
    <name type="scientific">Trichinella zimbabwensis</name>
    <dbReference type="NCBI Taxonomy" id="268475"/>
    <lineage>
        <taxon>Eukaryota</taxon>
        <taxon>Metazoa</taxon>
        <taxon>Ecdysozoa</taxon>
        <taxon>Nematoda</taxon>
        <taxon>Enoplea</taxon>
        <taxon>Dorylaimia</taxon>
        <taxon>Trichinellida</taxon>
        <taxon>Trichinellidae</taxon>
        <taxon>Trichinella</taxon>
    </lineage>
</organism>